<dbReference type="PANTHER" id="PTHR22594">
    <property type="entry name" value="ASPARTYL/LYSYL-TRNA SYNTHETASE"/>
    <property type="match status" value="1"/>
</dbReference>
<dbReference type="InterPro" id="IPR004524">
    <property type="entry name" value="Asp-tRNA-ligase_1"/>
</dbReference>
<keyword evidence="4" id="KW-0067">ATP-binding</keyword>
<organism evidence="8 9">
    <name type="scientific">Eremothecium sinecaudum</name>
    <dbReference type="NCBI Taxonomy" id="45286"/>
    <lineage>
        <taxon>Eukaryota</taxon>
        <taxon>Fungi</taxon>
        <taxon>Dikarya</taxon>
        <taxon>Ascomycota</taxon>
        <taxon>Saccharomycotina</taxon>
        <taxon>Saccharomycetes</taxon>
        <taxon>Saccharomycetales</taxon>
        <taxon>Saccharomycetaceae</taxon>
        <taxon>Eremothecium</taxon>
    </lineage>
</organism>
<dbReference type="OrthoDB" id="439710at2759"/>
<dbReference type="InterPro" id="IPR002312">
    <property type="entry name" value="Asp/Asn-tRNA-synth_IIb"/>
</dbReference>
<dbReference type="NCBIfam" id="NF001750">
    <property type="entry name" value="PRK00476.1"/>
    <property type="match status" value="1"/>
</dbReference>
<dbReference type="Pfam" id="PF00152">
    <property type="entry name" value="tRNA-synt_2"/>
    <property type="match status" value="1"/>
</dbReference>
<evidence type="ECO:0000256" key="1">
    <source>
        <dbReference type="ARBA" id="ARBA00006303"/>
    </source>
</evidence>
<dbReference type="GO" id="GO:0006422">
    <property type="term" value="P:aspartyl-tRNA aminoacylation"/>
    <property type="evidence" value="ECO:0007669"/>
    <property type="project" value="TreeGrafter"/>
</dbReference>
<sequence length="649" mass="73927">MLANRIRHIHSHAALLRPLPPFEEIKSKFSFVKETNKLDDVKSSGPKENVTVNGWIENKPKKVGKNLTFATLRDQYGSLIQVVDVYSLLKHAQVEDAVQVTGNIVPKKTRSDNPEDKQYELQVTNLVTLNRSNRKPSQLLDFKKAGNYPPEYRYLQLRLPQFQKRLQARNEAAMIIRNLLNKHEFTEVETPLLFKSTPEGAREYLVPTRLRSAGVPQFYALPQSPQQYKQLLMASGVKNYYQIARCFRDEDLRSDRQPEFTQVDLEMSFAGSRDVMNVVEKLVRTTWNQISSTGELHTLDNENNIVPITNDNPARILTYQQAMTEYGIDKPNLKFADLKIVDLSKFGKNSANHEYSIIEALVLRNACKSLEDYKQHWSHLTNPVNYKNRVPSVIPIISKDTKATWFNMLDHSIKFENPSNVTEALDLKLGDIICFSTRQPSQKLFENPTPMGRLRQLVTKSELGKRLYQNTQADVAAWVVDFPLFSPVEVPMESKTEYPTYLPNAFSATHHPFTMVQLQDYQKLETDPLACLGQHYDLVVNGVELGGGSTRIHDPELQRYIFKEILKINNQDEIFGHLLNAFAMGTPPHAGFAIGFDRMMAMMCGTDSIRDVIAFPKSVTGSDLVIKSPSSVSEEVLKEYNISQLSGKK</sequence>
<dbReference type="InterPro" id="IPR006195">
    <property type="entry name" value="aa-tRNA-synth_II"/>
</dbReference>
<dbReference type="GeneID" id="28722854"/>
<proteinExistence type="inferred from homology"/>
<dbReference type="InterPro" id="IPR012340">
    <property type="entry name" value="NA-bd_OB-fold"/>
</dbReference>
<dbReference type="SUPFAM" id="SSF50249">
    <property type="entry name" value="Nucleic acid-binding proteins"/>
    <property type="match status" value="1"/>
</dbReference>
<protein>
    <submittedName>
        <fullName evidence="8">HCL502Wp</fullName>
    </submittedName>
</protein>
<dbReference type="InterPro" id="IPR045864">
    <property type="entry name" value="aa-tRNA-synth_II/BPL/LPL"/>
</dbReference>
<evidence type="ECO:0000259" key="7">
    <source>
        <dbReference type="PROSITE" id="PS50862"/>
    </source>
</evidence>
<dbReference type="Proteomes" id="UP000243052">
    <property type="component" value="Chromosome iii"/>
</dbReference>
<gene>
    <name evidence="8" type="ORF">AW171_hschr31490</name>
</gene>
<dbReference type="SUPFAM" id="SSF55681">
    <property type="entry name" value="Class II aaRS and biotin synthetases"/>
    <property type="match status" value="1"/>
</dbReference>
<evidence type="ECO:0000313" key="8">
    <source>
        <dbReference type="EMBL" id="AMD19649.1"/>
    </source>
</evidence>
<dbReference type="RefSeq" id="XP_017986645.1">
    <property type="nucleotide sequence ID" value="XM_018131467.1"/>
</dbReference>
<evidence type="ECO:0000256" key="2">
    <source>
        <dbReference type="ARBA" id="ARBA00022598"/>
    </source>
</evidence>
<evidence type="ECO:0000256" key="5">
    <source>
        <dbReference type="ARBA" id="ARBA00022917"/>
    </source>
</evidence>
<accession>A0A120K1R1</accession>
<dbReference type="PRINTS" id="PR01042">
    <property type="entry name" value="TRNASYNTHASP"/>
</dbReference>
<dbReference type="HAMAP" id="MF_00044">
    <property type="entry name" value="Asp_tRNA_synth_type1"/>
    <property type="match status" value="1"/>
</dbReference>
<dbReference type="GO" id="GO:0003676">
    <property type="term" value="F:nucleic acid binding"/>
    <property type="evidence" value="ECO:0007669"/>
    <property type="project" value="InterPro"/>
</dbReference>
<keyword evidence="5" id="KW-0648">Protein biosynthesis</keyword>
<evidence type="ECO:0000313" key="9">
    <source>
        <dbReference type="Proteomes" id="UP000243052"/>
    </source>
</evidence>
<dbReference type="STRING" id="45286.A0A120K1R1"/>
<dbReference type="Gene3D" id="2.40.50.140">
    <property type="entry name" value="Nucleic acid-binding proteins"/>
    <property type="match status" value="1"/>
</dbReference>
<dbReference type="PANTHER" id="PTHR22594:SF5">
    <property type="entry name" value="ASPARTATE--TRNA LIGASE, MITOCHONDRIAL"/>
    <property type="match status" value="1"/>
</dbReference>
<dbReference type="GO" id="GO:0004815">
    <property type="term" value="F:aspartate-tRNA ligase activity"/>
    <property type="evidence" value="ECO:0007669"/>
    <property type="project" value="TreeGrafter"/>
</dbReference>
<feature type="domain" description="Aminoacyl-transfer RNA synthetases class-II family profile" evidence="7">
    <location>
        <begin position="176"/>
        <end position="616"/>
    </location>
</feature>
<dbReference type="EMBL" id="CP014243">
    <property type="protein sequence ID" value="AMD19649.1"/>
    <property type="molecule type" value="Genomic_DNA"/>
</dbReference>
<keyword evidence="3" id="KW-0547">Nucleotide-binding</keyword>
<evidence type="ECO:0000256" key="4">
    <source>
        <dbReference type="ARBA" id="ARBA00022840"/>
    </source>
</evidence>
<name>A0A120K1R1_9SACH</name>
<dbReference type="PROSITE" id="PS50862">
    <property type="entry name" value="AA_TRNA_LIGASE_II"/>
    <property type="match status" value="1"/>
</dbReference>
<dbReference type="NCBIfam" id="TIGR00459">
    <property type="entry name" value="aspS_bact"/>
    <property type="match status" value="1"/>
</dbReference>
<keyword evidence="6" id="KW-0030">Aminoacyl-tRNA synthetase</keyword>
<evidence type="ECO:0000256" key="3">
    <source>
        <dbReference type="ARBA" id="ARBA00022741"/>
    </source>
</evidence>
<dbReference type="AlphaFoldDB" id="A0A120K1R1"/>
<dbReference type="InterPro" id="IPR004364">
    <property type="entry name" value="Aa-tRNA-synt_II"/>
</dbReference>
<dbReference type="InterPro" id="IPR004365">
    <property type="entry name" value="NA-bd_OB_tRNA"/>
</dbReference>
<keyword evidence="9" id="KW-1185">Reference proteome</keyword>
<evidence type="ECO:0000256" key="6">
    <source>
        <dbReference type="ARBA" id="ARBA00023146"/>
    </source>
</evidence>
<dbReference type="GO" id="GO:0005524">
    <property type="term" value="F:ATP binding"/>
    <property type="evidence" value="ECO:0007669"/>
    <property type="project" value="UniProtKB-KW"/>
</dbReference>
<reference evidence="8 9" key="1">
    <citation type="submission" date="2016-01" db="EMBL/GenBank/DDBJ databases">
        <title>Genome sequence of the yeast Holleya sinecauda.</title>
        <authorList>
            <person name="Dietrich F.S."/>
        </authorList>
    </citation>
    <scope>NUCLEOTIDE SEQUENCE [LARGE SCALE GENOMIC DNA]</scope>
    <source>
        <strain evidence="8 9">ATCC 58844</strain>
    </source>
</reference>
<comment type="similarity">
    <text evidence="1">Belongs to the class-II aminoacyl-tRNA synthetase family. Type 1 subfamily.</text>
</comment>
<dbReference type="Gene3D" id="3.30.1360.30">
    <property type="entry name" value="GAD-like domain"/>
    <property type="match status" value="1"/>
</dbReference>
<dbReference type="GO" id="GO:0005739">
    <property type="term" value="C:mitochondrion"/>
    <property type="evidence" value="ECO:0007669"/>
    <property type="project" value="TreeGrafter"/>
</dbReference>
<dbReference type="Pfam" id="PF01336">
    <property type="entry name" value="tRNA_anti-codon"/>
    <property type="match status" value="1"/>
</dbReference>
<dbReference type="Gene3D" id="3.30.930.10">
    <property type="entry name" value="Bira Bifunctional Protein, Domain 2"/>
    <property type="match status" value="1"/>
</dbReference>
<dbReference type="InterPro" id="IPR004115">
    <property type="entry name" value="GAD-like_sf"/>
</dbReference>
<keyword evidence="2" id="KW-0436">Ligase</keyword>